<evidence type="ECO:0000256" key="1">
    <source>
        <dbReference type="ARBA" id="ARBA00006607"/>
    </source>
</evidence>
<feature type="binding site" evidence="6">
    <location>
        <position position="50"/>
    </location>
    <ligand>
        <name>ATP</name>
        <dbReference type="ChEBI" id="CHEBI:30616"/>
    </ligand>
</feature>
<accession>A0A7X2ZUQ5</accession>
<reference evidence="9 10" key="1">
    <citation type="journal article" date="2019" name="Mar. Drugs">
        <title>Comparative Genomics and CAZyme Genome Repertoires of Marine Zobellia amurskyensis KMM 3526(T) and Zobellia laminariae KMM 3676(T).</title>
        <authorList>
            <person name="Chernysheva N."/>
            <person name="Bystritskaya E."/>
            <person name="Stenkova A."/>
            <person name="Golovkin I."/>
            <person name="Nedashkovskaya O."/>
            <person name="Isaeva M."/>
        </authorList>
    </citation>
    <scope>NUCLEOTIDE SEQUENCE [LARGE SCALE GENOMIC DNA]</scope>
    <source>
        <strain evidence="9 10">KMM 3526</strain>
    </source>
</reference>
<dbReference type="Gene3D" id="3.50.7.10">
    <property type="entry name" value="GroEL"/>
    <property type="match status" value="1"/>
</dbReference>
<name>A0A7X2ZUQ5_9FLAO</name>
<keyword evidence="6" id="KW-0963">Cytoplasm</keyword>
<dbReference type="FunFam" id="3.50.7.10:FF:000001">
    <property type="entry name" value="60 kDa chaperonin"/>
    <property type="match status" value="1"/>
</dbReference>
<dbReference type="InterPro" id="IPR001844">
    <property type="entry name" value="Cpn60/GroEL"/>
</dbReference>
<dbReference type="Gene3D" id="1.10.560.10">
    <property type="entry name" value="GroEL-like equatorial domain"/>
    <property type="match status" value="1"/>
</dbReference>
<comment type="caution">
    <text evidence="9">The sequence shown here is derived from an EMBL/GenBank/DDBJ whole genome shotgun (WGS) entry which is preliminary data.</text>
</comment>
<dbReference type="GO" id="GO:0016853">
    <property type="term" value="F:isomerase activity"/>
    <property type="evidence" value="ECO:0007669"/>
    <property type="project" value="UniProtKB-KW"/>
</dbReference>
<dbReference type="PRINTS" id="PR00298">
    <property type="entry name" value="CHAPERONIN60"/>
</dbReference>
<dbReference type="CDD" id="cd03344">
    <property type="entry name" value="GroEL"/>
    <property type="match status" value="1"/>
</dbReference>
<dbReference type="GO" id="GO:0005737">
    <property type="term" value="C:cytoplasm"/>
    <property type="evidence" value="ECO:0007669"/>
    <property type="project" value="UniProtKB-SubCell"/>
</dbReference>
<keyword evidence="3 6" id="KW-0067">ATP-binding</keyword>
<dbReference type="NCBIfam" id="NF000592">
    <property type="entry name" value="PRK00013.1"/>
    <property type="match status" value="1"/>
</dbReference>
<comment type="similarity">
    <text evidence="1 6 7">Belongs to the chaperonin (HSP60) family.</text>
</comment>
<proteinExistence type="inferred from homology"/>
<keyword evidence="5 6" id="KW-0413">Isomerase</keyword>
<feature type="binding site" evidence="6">
    <location>
        <begin position="29"/>
        <end position="32"/>
    </location>
    <ligand>
        <name>ATP</name>
        <dbReference type="ChEBI" id="CHEBI:30616"/>
    </ligand>
</feature>
<dbReference type="EC" id="5.6.1.7" evidence="6"/>
<evidence type="ECO:0000256" key="4">
    <source>
        <dbReference type="ARBA" id="ARBA00023186"/>
    </source>
</evidence>
<comment type="subunit">
    <text evidence="6 8">Forms a cylinder of 14 subunits composed of two heptameric rings stacked back-to-back. Interacts with the co-chaperonin GroES.</text>
</comment>
<dbReference type="OrthoDB" id="9766614at2"/>
<sequence length="543" mass="57008">MAKDIKFDIDARDGLKRGVDALANAVKVTLGPKGRNVIISKSFGAPQVTKDGVTVAKEIELADPLENMGAQMVKEVASKTNDLAGDGTTTATVLAQAIVKEGLKNVAAGANPMDLKRGIDKAVEAIVANIAKQSKKVGDSSEKIKQVASISANNDETIGDLIAKAFGKVGKEGVITVEEAKGTDTYVDVVEGMQFDRGYLSPYFVTDSEKMVSDLENPYILLFDKKISSMKDLLPVLEPVAQSGKPLLIIAEDVDGEALATLVVNKLRGSLKIAAVKAPGFGDRRKAMLEDIAILTGGTVISEERGFSLDNTTLDMLGTCEKVQIDKDNTTIVNGGGVAKDIKTRVNQIKSQIETTTSDYDKEKLQERLAKLAGGVAVLYVGAASEVEMKEKKDRVDDALHATRAAVEEGIVAGGGVALVRAKSVLAKIATENEDEATGLQIVARAIEAPLRTIVSNAGGEGSVVIAKIIEGKGDFGYDAKSETYVDMMKAGIIDPAKVTRVALENAASVAGMILTTECALTDIKEDAPAGPPMGGGGMPGMM</sequence>
<protein>
    <recommendedName>
        <fullName evidence="6">Chaperonin GroEL</fullName>
        <ecNumber evidence="6">5.6.1.7</ecNumber>
    </recommendedName>
    <alternativeName>
        <fullName evidence="6">60 kDa chaperonin</fullName>
    </alternativeName>
    <alternativeName>
        <fullName evidence="6">Chaperonin-60</fullName>
        <shortName evidence="6">Cpn60</shortName>
    </alternativeName>
</protein>
<dbReference type="GO" id="GO:0005524">
    <property type="term" value="F:ATP binding"/>
    <property type="evidence" value="ECO:0007669"/>
    <property type="project" value="UniProtKB-UniRule"/>
</dbReference>
<dbReference type="NCBIfam" id="TIGR02348">
    <property type="entry name" value="GroEL"/>
    <property type="match status" value="1"/>
</dbReference>
<dbReference type="SUPFAM" id="SSF48592">
    <property type="entry name" value="GroEL equatorial domain-like"/>
    <property type="match status" value="1"/>
</dbReference>
<feature type="binding site" evidence="6">
    <location>
        <position position="495"/>
    </location>
    <ligand>
        <name>ATP</name>
        <dbReference type="ChEBI" id="CHEBI:30616"/>
    </ligand>
</feature>
<gene>
    <name evidence="6 9" type="primary">groL</name>
    <name evidence="6" type="synonym">groEL</name>
    <name evidence="9" type="ORF">D9O36_12910</name>
</gene>
<dbReference type="SUPFAM" id="SSF54849">
    <property type="entry name" value="GroEL-intermediate domain like"/>
    <property type="match status" value="1"/>
</dbReference>
<keyword evidence="2 6" id="KW-0547">Nucleotide-binding</keyword>
<dbReference type="GO" id="GO:0042026">
    <property type="term" value="P:protein refolding"/>
    <property type="evidence" value="ECO:0007669"/>
    <property type="project" value="UniProtKB-UniRule"/>
</dbReference>
<evidence type="ECO:0000256" key="8">
    <source>
        <dbReference type="RuleBase" id="RU000419"/>
    </source>
</evidence>
<evidence type="ECO:0000313" key="10">
    <source>
        <dbReference type="Proteomes" id="UP000540519"/>
    </source>
</evidence>
<dbReference type="SUPFAM" id="SSF52029">
    <property type="entry name" value="GroEL apical domain-like"/>
    <property type="match status" value="1"/>
</dbReference>
<dbReference type="GO" id="GO:0140662">
    <property type="term" value="F:ATP-dependent protein folding chaperone"/>
    <property type="evidence" value="ECO:0007669"/>
    <property type="project" value="InterPro"/>
</dbReference>
<evidence type="ECO:0000256" key="3">
    <source>
        <dbReference type="ARBA" id="ARBA00022840"/>
    </source>
</evidence>
<dbReference type="InterPro" id="IPR027410">
    <property type="entry name" value="TCP-1-like_intermed_sf"/>
</dbReference>
<feature type="binding site" evidence="6">
    <location>
        <position position="415"/>
    </location>
    <ligand>
        <name>ATP</name>
        <dbReference type="ChEBI" id="CHEBI:30616"/>
    </ligand>
</feature>
<comment type="caution">
    <text evidence="6">Lacks conserved residue(s) required for the propagation of feature annotation.</text>
</comment>
<dbReference type="InterPro" id="IPR027413">
    <property type="entry name" value="GROEL-like_equatorial_sf"/>
</dbReference>
<dbReference type="PROSITE" id="PS00296">
    <property type="entry name" value="CHAPERONINS_CPN60"/>
    <property type="match status" value="1"/>
</dbReference>
<keyword evidence="10" id="KW-1185">Reference proteome</keyword>
<evidence type="ECO:0000256" key="2">
    <source>
        <dbReference type="ARBA" id="ARBA00022741"/>
    </source>
</evidence>
<dbReference type="NCBIfam" id="NF009489">
    <property type="entry name" value="PRK12851.1"/>
    <property type="match status" value="1"/>
</dbReference>
<dbReference type="InterPro" id="IPR018370">
    <property type="entry name" value="Chaperonin_Cpn60_CS"/>
</dbReference>
<evidence type="ECO:0000313" key="9">
    <source>
        <dbReference type="EMBL" id="MUH36747.1"/>
    </source>
</evidence>
<dbReference type="InterPro" id="IPR002423">
    <property type="entry name" value="Cpn60/GroEL/TCP-1"/>
</dbReference>
<dbReference type="HAMAP" id="MF_00600">
    <property type="entry name" value="CH60"/>
    <property type="match status" value="1"/>
</dbReference>
<comment type="subcellular location">
    <subcellularLocation>
        <location evidence="6">Cytoplasm</location>
    </subcellularLocation>
</comment>
<dbReference type="AlphaFoldDB" id="A0A7X2ZUQ5"/>
<evidence type="ECO:0000256" key="6">
    <source>
        <dbReference type="HAMAP-Rule" id="MF_00600"/>
    </source>
</evidence>
<dbReference type="RefSeq" id="WP_038235732.1">
    <property type="nucleotide sequence ID" value="NZ_RCNR01000024.1"/>
</dbReference>
<dbReference type="Proteomes" id="UP000540519">
    <property type="component" value="Unassembled WGS sequence"/>
</dbReference>
<organism evidence="9 10">
    <name type="scientific">Zobellia amurskyensis</name>
    <dbReference type="NCBI Taxonomy" id="248905"/>
    <lineage>
        <taxon>Bacteria</taxon>
        <taxon>Pseudomonadati</taxon>
        <taxon>Bacteroidota</taxon>
        <taxon>Flavobacteriia</taxon>
        <taxon>Flavobacteriales</taxon>
        <taxon>Flavobacteriaceae</taxon>
        <taxon>Zobellia</taxon>
    </lineage>
</organism>
<dbReference type="Gene3D" id="3.30.260.10">
    <property type="entry name" value="TCP-1-like chaperonin intermediate domain"/>
    <property type="match status" value="1"/>
</dbReference>
<dbReference type="Pfam" id="PF00118">
    <property type="entry name" value="Cpn60_TCP1"/>
    <property type="match status" value="1"/>
</dbReference>
<keyword evidence="4 6" id="KW-0143">Chaperone</keyword>
<dbReference type="InterPro" id="IPR027409">
    <property type="entry name" value="GroEL-like_apical_dom_sf"/>
</dbReference>
<dbReference type="NCBIfam" id="NF009487">
    <property type="entry name" value="PRK12849.1"/>
    <property type="match status" value="1"/>
</dbReference>
<dbReference type="NCBIfam" id="NF009488">
    <property type="entry name" value="PRK12850.1"/>
    <property type="match status" value="1"/>
</dbReference>
<evidence type="ECO:0000256" key="5">
    <source>
        <dbReference type="ARBA" id="ARBA00023235"/>
    </source>
</evidence>
<dbReference type="EMBL" id="RCNR01000024">
    <property type="protein sequence ID" value="MUH36747.1"/>
    <property type="molecule type" value="Genomic_DNA"/>
</dbReference>
<evidence type="ECO:0000256" key="7">
    <source>
        <dbReference type="RuleBase" id="RU000418"/>
    </source>
</evidence>
<dbReference type="GO" id="GO:0051082">
    <property type="term" value="F:unfolded protein binding"/>
    <property type="evidence" value="ECO:0007669"/>
    <property type="project" value="UniProtKB-UniRule"/>
</dbReference>
<feature type="binding site" evidence="6">
    <location>
        <begin position="86"/>
        <end position="90"/>
    </location>
    <ligand>
        <name>ATP</name>
        <dbReference type="ChEBI" id="CHEBI:30616"/>
    </ligand>
</feature>
<dbReference type="FunFam" id="1.10.560.10:FF:000001">
    <property type="entry name" value="60 kDa chaperonin"/>
    <property type="match status" value="1"/>
</dbReference>
<dbReference type="PANTHER" id="PTHR45633">
    <property type="entry name" value="60 KDA HEAT SHOCK PROTEIN, MITOCHONDRIAL"/>
    <property type="match status" value="1"/>
</dbReference>
<comment type="function">
    <text evidence="6 8">Together with its co-chaperonin GroES, plays an essential role in assisting protein folding. The GroEL-GroES system forms a nano-cage that allows encapsulation of the non-native substrate proteins and provides a physical environment optimized to promote and accelerate protein folding.</text>
</comment>